<dbReference type="Pfam" id="PF00155">
    <property type="entry name" value="Aminotran_1_2"/>
    <property type="match status" value="1"/>
</dbReference>
<dbReference type="InterPro" id="IPR015422">
    <property type="entry name" value="PyrdxlP-dep_Trfase_small"/>
</dbReference>
<organism evidence="2">
    <name type="scientific">viral metagenome</name>
    <dbReference type="NCBI Taxonomy" id="1070528"/>
    <lineage>
        <taxon>unclassified sequences</taxon>
        <taxon>metagenomes</taxon>
        <taxon>organismal metagenomes</taxon>
    </lineage>
</organism>
<dbReference type="GO" id="GO:0030170">
    <property type="term" value="F:pyridoxal phosphate binding"/>
    <property type="evidence" value="ECO:0007669"/>
    <property type="project" value="InterPro"/>
</dbReference>
<dbReference type="PANTHER" id="PTHR43510:SF1">
    <property type="entry name" value="AMINOTRANSFERASE FUNCTION, HYPOTHETICAL (EUROFUNG)"/>
    <property type="match status" value="1"/>
</dbReference>
<dbReference type="NCBIfam" id="TIGR03801">
    <property type="entry name" value="asp_4_decarbox"/>
    <property type="match status" value="1"/>
</dbReference>
<evidence type="ECO:0000259" key="1">
    <source>
        <dbReference type="Pfam" id="PF00155"/>
    </source>
</evidence>
<dbReference type="SUPFAM" id="SSF53383">
    <property type="entry name" value="PLP-dependent transferases"/>
    <property type="match status" value="1"/>
</dbReference>
<protein>
    <recommendedName>
        <fullName evidence="1">Aminotransferase class I/classII large domain-containing protein</fullName>
    </recommendedName>
</protein>
<dbReference type="InterPro" id="IPR015424">
    <property type="entry name" value="PyrdxlP-dep_Trfase"/>
</dbReference>
<dbReference type="AlphaFoldDB" id="A0A6C0J1N9"/>
<dbReference type="CDD" id="cd00609">
    <property type="entry name" value="AAT_like"/>
    <property type="match status" value="1"/>
</dbReference>
<dbReference type="NCBIfam" id="NF006755">
    <property type="entry name" value="PRK09275.1"/>
    <property type="match status" value="1"/>
</dbReference>
<evidence type="ECO:0000313" key="2">
    <source>
        <dbReference type="EMBL" id="QHT98566.1"/>
    </source>
</evidence>
<name>A0A6C0J1N9_9ZZZZ</name>
<dbReference type="InterPro" id="IPR022518">
    <property type="entry name" value="Aspartate_4-decarboxylase"/>
</dbReference>
<dbReference type="InterPro" id="IPR015421">
    <property type="entry name" value="PyrdxlP-dep_Trfase_major"/>
</dbReference>
<sequence>MTEVFKEPCDKYYEIFTKQPTQGEKYKFLSPFEFKNVLLKEASKSKKEVLNAGRGNPNFYQTITRRLLSILNTICLDIGLEDSEYFDLGYMPQKKGLFDKMQKLIRKKIYGTKEERTLLLRIFKGMKLLNKGTKKDDYAYNLFISTVGCFYPDPPRIQNFLEPVLTEYFEKKIYRPKKPLKEVCDNVLKLKVKIMATEGAAAAILYAFNSLKYNGLVMPGHSIAIMTPIFSPYLEVPALSNYDLKQVCINADEDNNWEVPMSEIQKLADPNIKALFLVNPTNPTGLSLSKNTVQKMAKFIRTHNPYLIILEDNVYAPFVDEFNDFFNVLPRNTIGVFSFSKYFGTTGYRLGTIVMHNSNIIDSYLLTSRPEEVQKEINERYSMLSTNPSKIKFIDRILADSRQVAEAHVAGLSTPQQTQMGIMAMYDLLDTKNEYKKRLEELLKIRMMQLLNPLNFQLSESELNTNYYIVIDIIKVVDNLTGSGLCGDYILKHRDPLEFLMILAKKYGTVLLPAVGFGGPFWGVRVSLANLETELYAPIGENLRSLIEEYIKDFKIWHHKQLLEKEKN</sequence>
<dbReference type="InterPro" id="IPR004839">
    <property type="entry name" value="Aminotransferase_I/II_large"/>
</dbReference>
<feature type="domain" description="Aminotransferase class I/classII large" evidence="1">
    <location>
        <begin position="188"/>
        <end position="427"/>
    </location>
</feature>
<proteinExistence type="predicted"/>
<accession>A0A6C0J1N9</accession>
<dbReference type="Gene3D" id="3.90.1150.10">
    <property type="entry name" value="Aspartate Aminotransferase, domain 1"/>
    <property type="match status" value="1"/>
</dbReference>
<dbReference type="Gene3D" id="3.40.640.10">
    <property type="entry name" value="Type I PLP-dependent aspartate aminotransferase-like (Major domain)"/>
    <property type="match status" value="1"/>
</dbReference>
<dbReference type="EMBL" id="MN740294">
    <property type="protein sequence ID" value="QHT98566.1"/>
    <property type="molecule type" value="Genomic_DNA"/>
</dbReference>
<dbReference type="Gene3D" id="1.10.20.110">
    <property type="match status" value="1"/>
</dbReference>
<reference evidence="2" key="1">
    <citation type="journal article" date="2020" name="Nature">
        <title>Giant virus diversity and host interactions through global metagenomics.</title>
        <authorList>
            <person name="Schulz F."/>
            <person name="Roux S."/>
            <person name="Paez-Espino D."/>
            <person name="Jungbluth S."/>
            <person name="Walsh D.A."/>
            <person name="Denef V.J."/>
            <person name="McMahon K.D."/>
            <person name="Konstantinidis K.T."/>
            <person name="Eloe-Fadrosh E.A."/>
            <person name="Kyrpides N.C."/>
            <person name="Woyke T."/>
        </authorList>
    </citation>
    <scope>NUCLEOTIDE SEQUENCE</scope>
    <source>
        <strain evidence="2">GVMAG-M-3300025676-16</strain>
    </source>
</reference>
<dbReference type="PANTHER" id="PTHR43510">
    <property type="entry name" value="AMINOTRANSFERASE FUNCTION, HYPOTHETICAL (EUROFUNG)"/>
    <property type="match status" value="1"/>
</dbReference>